<keyword evidence="2" id="KW-0732">Signal</keyword>
<dbReference type="PANTHER" id="PTHR21013">
    <property type="entry name" value="ATP SYNTHASE MITOCHONDRIAL F1 COMPLEX ASSEMBLY FACTOR 2/ATP12 PROTEIN, MITOCHONDRIAL PRECURSOR"/>
    <property type="match status" value="1"/>
</dbReference>
<feature type="region of interest" description="Disordered" evidence="1">
    <location>
        <begin position="52"/>
        <end position="222"/>
    </location>
</feature>
<evidence type="ECO:0000313" key="3">
    <source>
        <dbReference type="EMBL" id="EQL01744.1"/>
    </source>
</evidence>
<feature type="compositionally biased region" description="Basic and acidic residues" evidence="1">
    <location>
        <begin position="66"/>
        <end position="83"/>
    </location>
</feature>
<sequence length="507" mass="50863">MKTAAALGVCLAISASLVASAPMPTAIEAGASATIGSSSLIIRAKKDEKTKALDRAAAAQRSSMRAAERAQEKALKAQEREQEAAAANGTPLPPPAAAAPCAALPAAPDAAPPAASAGAAPPPGADAGAAPTPAGADAGAPPAAAGTTPLSADAGAPPAAAGVTPPPADAGAPPAAAGVTPLPADAGAAGAGAEESKVTKDTCGTPNGNAPHLTPNFASSTSASPPLAGIMKAPTLGLRLLPRAVNGSTNARPMHSSAAQAAKVVPIVGTGPPPEPPLPVARPSNDRIERRKRQAELLRATRVIRNADSGKVTTLRKRFWKDVSVNEVNGEPPSLCDNGASLCGNGASLCGNRGRARGPVSQRAAAETLSFLSTHVWAGVVVRPVLDGHAIVPRRQPEGVREAVQAWVEGLDAWEIAGLERAVLAGKSLVAAARVVAEWSEGPSGRRHVGAEGKFGIQEAAKAVSLEVDWQTTQWGEVEDTHDVQKEDLRRQLGSVVLLVSGTGQAA</sequence>
<evidence type="ECO:0000313" key="4">
    <source>
        <dbReference type="Proteomes" id="UP000019374"/>
    </source>
</evidence>
<evidence type="ECO:0000256" key="1">
    <source>
        <dbReference type="SAM" id="MobiDB-lite"/>
    </source>
</evidence>
<dbReference type="SUPFAM" id="SSF160909">
    <property type="entry name" value="ATP12-like"/>
    <property type="match status" value="1"/>
</dbReference>
<dbReference type="InterPro" id="IPR023335">
    <property type="entry name" value="ATP12_ortho_dom_sf"/>
</dbReference>
<dbReference type="HOGENOM" id="CLU_537583_0_0_1"/>
<organism evidence="3 4">
    <name type="scientific">Ophiocordyceps sinensis (strain Co18 / CGMCC 3.14243)</name>
    <name type="common">Yarsagumba caterpillar fungus</name>
    <name type="synonym">Hirsutella sinensis</name>
    <dbReference type="NCBI Taxonomy" id="911162"/>
    <lineage>
        <taxon>Eukaryota</taxon>
        <taxon>Fungi</taxon>
        <taxon>Dikarya</taxon>
        <taxon>Ascomycota</taxon>
        <taxon>Pezizomycotina</taxon>
        <taxon>Sordariomycetes</taxon>
        <taxon>Hypocreomycetidae</taxon>
        <taxon>Hypocreales</taxon>
        <taxon>Ophiocordycipitaceae</taxon>
        <taxon>Ophiocordyceps</taxon>
    </lineage>
</organism>
<reference evidence="3 4" key="1">
    <citation type="journal article" date="2013" name="Chin. Sci. Bull.">
        <title>Genome survey uncovers the secrets of sex and lifestyle in caterpillar fungus.</title>
        <authorList>
            <person name="Hu X."/>
            <person name="Zhang Y."/>
            <person name="Xiao G."/>
            <person name="Zheng P."/>
            <person name="Xia Y."/>
            <person name="Zhang X."/>
            <person name="St Leger R.J."/>
            <person name="Liu X."/>
            <person name="Wang C."/>
        </authorList>
    </citation>
    <scope>NUCLEOTIDE SEQUENCE [LARGE SCALE GENOMIC DNA]</scope>
    <source>
        <strain evidence="4">Co18 / CGMCC 3.14243</strain>
        <tissue evidence="3">Fruit-body</tissue>
    </source>
</reference>
<dbReference type="AlphaFoldDB" id="T5AGN8"/>
<dbReference type="GO" id="GO:0033615">
    <property type="term" value="P:mitochondrial proton-transporting ATP synthase complex assembly"/>
    <property type="evidence" value="ECO:0007669"/>
    <property type="project" value="TreeGrafter"/>
</dbReference>
<dbReference type="InterPro" id="IPR011419">
    <property type="entry name" value="ATP12_ATP_synth-F1-assembly"/>
</dbReference>
<name>T5AGN8_OPHSC</name>
<dbReference type="OrthoDB" id="5322896at2759"/>
<gene>
    <name evidence="3" type="ORF">OCS_02535</name>
</gene>
<proteinExistence type="predicted"/>
<feature type="compositionally biased region" description="Low complexity" evidence="1">
    <location>
        <begin position="98"/>
        <end position="193"/>
    </location>
</feature>
<feature type="signal peptide" evidence="2">
    <location>
        <begin position="1"/>
        <end position="20"/>
    </location>
</feature>
<dbReference type="GO" id="GO:0005739">
    <property type="term" value="C:mitochondrion"/>
    <property type="evidence" value="ECO:0007669"/>
    <property type="project" value="TreeGrafter"/>
</dbReference>
<feature type="chain" id="PRO_5004596846" evidence="2">
    <location>
        <begin position="21"/>
        <end position="507"/>
    </location>
</feature>
<dbReference type="eggNOG" id="KOG3015">
    <property type="taxonomic scope" value="Eukaryota"/>
</dbReference>
<feature type="compositionally biased region" description="Low complexity" evidence="1">
    <location>
        <begin position="55"/>
        <end position="65"/>
    </location>
</feature>
<dbReference type="Gene3D" id="1.10.3580.10">
    <property type="entry name" value="ATP12 ATPase"/>
    <property type="match status" value="1"/>
</dbReference>
<protein>
    <submittedName>
        <fullName evidence="3">ATP12 ATPase family protein</fullName>
    </submittedName>
</protein>
<dbReference type="PANTHER" id="PTHR21013:SF10">
    <property type="entry name" value="ATP SYNTHASE MITOCHONDRIAL F1 COMPLEX ASSEMBLY FACTOR 2"/>
    <property type="match status" value="1"/>
</dbReference>
<dbReference type="Proteomes" id="UP000019374">
    <property type="component" value="Unassembled WGS sequence"/>
</dbReference>
<accession>T5AGN8</accession>
<evidence type="ECO:0000256" key="2">
    <source>
        <dbReference type="SAM" id="SignalP"/>
    </source>
</evidence>
<dbReference type="EMBL" id="KE652433">
    <property type="protein sequence ID" value="EQL01744.1"/>
    <property type="molecule type" value="Genomic_DNA"/>
</dbReference>